<dbReference type="RefSeq" id="WP_313792172.1">
    <property type="nucleotide sequence ID" value="NZ_ABMOGV020000001.1"/>
</dbReference>
<evidence type="ECO:0000313" key="2">
    <source>
        <dbReference type="Proteomes" id="UP000865968"/>
    </source>
</evidence>
<comment type="caution">
    <text evidence="1">The sequence shown here is derived from an EMBL/GenBank/DDBJ whole genome shotgun (WGS) entry which is preliminary data.</text>
</comment>
<dbReference type="EMBL" id="DACSWI010000006">
    <property type="protein sequence ID" value="HAT3809360.1"/>
    <property type="molecule type" value="Genomic_DNA"/>
</dbReference>
<protein>
    <submittedName>
        <fullName evidence="1">Uncharacterized protein</fullName>
    </submittedName>
</protein>
<sequence>MIDLDDVTTLERIAVIARLATGGSCTQREKNILMMMVVDLAETEKGRAIQEEKSHLPAACLSGDTRINQI</sequence>
<proteinExistence type="predicted"/>
<accession>A0AAN5MHE8</accession>
<dbReference type="AlphaFoldDB" id="A0AAN5MHE8"/>
<organism evidence="1 2">
    <name type="scientific">Morganella morganii</name>
    <name type="common">Proteus morganii</name>
    <dbReference type="NCBI Taxonomy" id="582"/>
    <lineage>
        <taxon>Bacteria</taxon>
        <taxon>Pseudomonadati</taxon>
        <taxon>Pseudomonadota</taxon>
        <taxon>Gammaproteobacteria</taxon>
        <taxon>Enterobacterales</taxon>
        <taxon>Morganellaceae</taxon>
        <taxon>Morganella</taxon>
    </lineage>
</organism>
<evidence type="ECO:0000313" key="1">
    <source>
        <dbReference type="EMBL" id="HAT3809360.1"/>
    </source>
</evidence>
<gene>
    <name evidence="1" type="ORF">I8608_002219</name>
</gene>
<reference evidence="1" key="1">
    <citation type="journal article" date="2018" name="Genome Biol.">
        <title>SKESA: strategic k-mer extension for scrupulous assemblies.</title>
        <authorList>
            <person name="Souvorov A."/>
            <person name="Agarwala R."/>
            <person name="Lipman D.J."/>
        </authorList>
    </citation>
    <scope>NUCLEOTIDE SEQUENCE</scope>
    <source>
        <strain evidence="1">Morganella morganii ARLG-3209</strain>
    </source>
</reference>
<reference evidence="1" key="2">
    <citation type="submission" date="2020-10" db="EMBL/GenBank/DDBJ databases">
        <authorList>
            <consortium name="NCBI Pathogen Detection Project"/>
        </authorList>
    </citation>
    <scope>NUCLEOTIDE SEQUENCE</scope>
    <source>
        <strain evidence="1">Morganella morganii ARLG-3209</strain>
    </source>
</reference>
<dbReference type="Proteomes" id="UP000865968">
    <property type="component" value="Unassembled WGS sequence"/>
</dbReference>
<name>A0AAN5MHE8_MORMO</name>